<evidence type="ECO:0000313" key="5">
    <source>
        <dbReference type="Proteomes" id="UP000243799"/>
    </source>
</evidence>
<accession>A0A1I1BSE0</accession>
<evidence type="ECO:0000256" key="3">
    <source>
        <dbReference type="SAM" id="SignalP"/>
    </source>
</evidence>
<keyword evidence="3" id="KW-0732">Signal</keyword>
<dbReference type="OrthoDB" id="143710at2"/>
<feature type="region of interest" description="Disordered" evidence="1">
    <location>
        <begin position="254"/>
        <end position="277"/>
    </location>
</feature>
<protein>
    <recommendedName>
        <fullName evidence="6">Membrane protein DUF2207</fullName>
    </recommendedName>
</protein>
<sequence>MRAAILVCVLTALLAVAPVPARAQSGTPPLPTLPRSVEVELIVLRDGALAVTEVVSVPRGERMVREVPLRVPVDAARERLLAVRDVSIEGTGYAETTGDRLTIRLGGGTAIVRYTVDGAVGEAGAGREVVHWQPAGGWDTDLVLVRGSFAAPRVPTAVRCSVAAETGGATDLPCLAAQIGHSGLTRFSQRDLPSGDRLHLTVELPDGTVPGNTRTRPAATLAGAFLCTPPVRWAWTGLGVLVVAAALGVVRARRKDRRSATGGPGPPGPLPTGLGPGHVGPLAVGRLDAVDLAAARLALDDREPEGTFESLLWRSRDNPDLDLTALTAAARDDLVRLGFLRGDRLRGAGLRVIGYGAFLTVLLALTTGHAQVGLVLALAGATTAGCARLLPGRTSAGRTALGLVLACRESPAWQPPDRAWAVALGAHQGRGDTASAMRIRRLVGTLTGSVAAAGHTP</sequence>
<feature type="transmembrane region" description="Helical" evidence="2">
    <location>
        <begin position="372"/>
        <end position="390"/>
    </location>
</feature>
<keyword evidence="2" id="KW-0472">Membrane</keyword>
<keyword evidence="2" id="KW-1133">Transmembrane helix</keyword>
<organism evidence="4 5">
    <name type="scientific">Amycolatopsis marina</name>
    <dbReference type="NCBI Taxonomy" id="490629"/>
    <lineage>
        <taxon>Bacteria</taxon>
        <taxon>Bacillati</taxon>
        <taxon>Actinomycetota</taxon>
        <taxon>Actinomycetes</taxon>
        <taxon>Pseudonocardiales</taxon>
        <taxon>Pseudonocardiaceae</taxon>
        <taxon>Amycolatopsis</taxon>
    </lineage>
</organism>
<evidence type="ECO:0000313" key="4">
    <source>
        <dbReference type="EMBL" id="SFB51233.1"/>
    </source>
</evidence>
<dbReference type="STRING" id="490629.SAMN05216266_11551"/>
<evidence type="ECO:0000256" key="2">
    <source>
        <dbReference type="SAM" id="Phobius"/>
    </source>
</evidence>
<feature type="transmembrane region" description="Helical" evidence="2">
    <location>
        <begin position="233"/>
        <end position="250"/>
    </location>
</feature>
<gene>
    <name evidence="4" type="ORF">SAMN05216266_11551</name>
</gene>
<reference evidence="5" key="1">
    <citation type="submission" date="2016-10" db="EMBL/GenBank/DDBJ databases">
        <authorList>
            <person name="Varghese N."/>
            <person name="Submissions S."/>
        </authorList>
    </citation>
    <scope>NUCLEOTIDE SEQUENCE [LARGE SCALE GENOMIC DNA]</scope>
    <source>
        <strain evidence="5">CGMCC 4.3568</strain>
    </source>
</reference>
<name>A0A1I1BSE0_9PSEU</name>
<keyword evidence="5" id="KW-1185">Reference proteome</keyword>
<evidence type="ECO:0008006" key="6">
    <source>
        <dbReference type="Google" id="ProtNLM"/>
    </source>
</evidence>
<feature type="chain" id="PRO_5017415933" description="Membrane protein DUF2207" evidence="3">
    <location>
        <begin position="24"/>
        <end position="457"/>
    </location>
</feature>
<feature type="signal peptide" evidence="3">
    <location>
        <begin position="1"/>
        <end position="23"/>
    </location>
</feature>
<dbReference type="EMBL" id="FOKG01000015">
    <property type="protein sequence ID" value="SFB51233.1"/>
    <property type="molecule type" value="Genomic_DNA"/>
</dbReference>
<dbReference type="Proteomes" id="UP000243799">
    <property type="component" value="Unassembled WGS sequence"/>
</dbReference>
<keyword evidence="2" id="KW-0812">Transmembrane</keyword>
<dbReference type="RefSeq" id="WP_091675387.1">
    <property type="nucleotide sequence ID" value="NZ_FOKG01000015.1"/>
</dbReference>
<feature type="transmembrane region" description="Helical" evidence="2">
    <location>
        <begin position="348"/>
        <end position="366"/>
    </location>
</feature>
<dbReference type="AlphaFoldDB" id="A0A1I1BSE0"/>
<evidence type="ECO:0000256" key="1">
    <source>
        <dbReference type="SAM" id="MobiDB-lite"/>
    </source>
</evidence>
<proteinExistence type="predicted"/>